<dbReference type="EMBL" id="CP019791">
    <property type="protein sequence ID" value="AQT67459.1"/>
    <property type="molecule type" value="Genomic_DNA"/>
</dbReference>
<accession>A0A1U9NHR1</accession>
<feature type="compositionally biased region" description="Basic and acidic residues" evidence="7">
    <location>
        <begin position="144"/>
        <end position="153"/>
    </location>
</feature>
<evidence type="ECO:0000256" key="7">
    <source>
        <dbReference type="SAM" id="MobiDB-lite"/>
    </source>
</evidence>
<dbReference type="PANTHER" id="PTHR21569:SF1">
    <property type="entry name" value="SMALL RIBOSOMAL SUBUNIT PROTEIN US9M"/>
    <property type="match status" value="1"/>
</dbReference>
<feature type="region of interest" description="Disordered" evidence="7">
    <location>
        <begin position="27"/>
        <end position="47"/>
    </location>
</feature>
<evidence type="ECO:0000256" key="2">
    <source>
        <dbReference type="ARBA" id="ARBA00022980"/>
    </source>
</evidence>
<evidence type="ECO:0000256" key="4">
    <source>
        <dbReference type="ARBA" id="ARBA00035259"/>
    </source>
</evidence>
<evidence type="ECO:0000313" key="8">
    <source>
        <dbReference type="EMBL" id="AQT67459.1"/>
    </source>
</evidence>
<dbReference type="PANTHER" id="PTHR21569">
    <property type="entry name" value="RIBOSOMAL PROTEIN S9"/>
    <property type="match status" value="1"/>
</dbReference>
<feature type="region of interest" description="Disordered" evidence="7">
    <location>
        <begin position="144"/>
        <end position="168"/>
    </location>
</feature>
<dbReference type="Proteomes" id="UP000189674">
    <property type="component" value="Chromosome"/>
</dbReference>
<dbReference type="RefSeq" id="WP_146659716.1">
    <property type="nucleotide sequence ID" value="NZ_CP019791.1"/>
</dbReference>
<protein>
    <recommendedName>
        <fullName evidence="4 5">Small ribosomal subunit protein uS9</fullName>
    </recommendedName>
</protein>
<evidence type="ECO:0000256" key="6">
    <source>
        <dbReference type="RuleBase" id="RU003815"/>
    </source>
</evidence>
<keyword evidence="3 5" id="KW-0687">Ribonucleoprotein</keyword>
<dbReference type="GO" id="GO:0003723">
    <property type="term" value="F:RNA binding"/>
    <property type="evidence" value="ECO:0007669"/>
    <property type="project" value="TreeGrafter"/>
</dbReference>
<dbReference type="InterPro" id="IPR023035">
    <property type="entry name" value="Ribosomal_uS9_bac/plastid"/>
</dbReference>
<dbReference type="Gene3D" id="3.30.230.10">
    <property type="match status" value="1"/>
</dbReference>
<gene>
    <name evidence="5 8" type="primary">rpsI</name>
    <name evidence="8" type="ORF">STSP2_00606</name>
</gene>
<evidence type="ECO:0000256" key="1">
    <source>
        <dbReference type="ARBA" id="ARBA00005251"/>
    </source>
</evidence>
<dbReference type="PROSITE" id="PS00360">
    <property type="entry name" value="RIBOSOMAL_S9"/>
    <property type="match status" value="1"/>
</dbReference>
<reference evidence="9" key="1">
    <citation type="submission" date="2017-02" db="EMBL/GenBank/DDBJ databases">
        <title>Comparative genomics and description of representatives of a novel lineage of planctomycetes thriving in anoxic sediments.</title>
        <authorList>
            <person name="Spring S."/>
            <person name="Bunk B."/>
            <person name="Sproer C."/>
        </authorList>
    </citation>
    <scope>NUCLEOTIDE SEQUENCE [LARGE SCALE GENOMIC DNA]</scope>
    <source>
        <strain evidence="9">ST-NAGAB-D1</strain>
    </source>
</reference>
<evidence type="ECO:0000256" key="3">
    <source>
        <dbReference type="ARBA" id="ARBA00023274"/>
    </source>
</evidence>
<organism evidence="8 9">
    <name type="scientific">Anaerohalosphaera lusitana</name>
    <dbReference type="NCBI Taxonomy" id="1936003"/>
    <lineage>
        <taxon>Bacteria</taxon>
        <taxon>Pseudomonadati</taxon>
        <taxon>Planctomycetota</taxon>
        <taxon>Phycisphaerae</taxon>
        <taxon>Sedimentisphaerales</taxon>
        <taxon>Anaerohalosphaeraceae</taxon>
        <taxon>Anaerohalosphaera</taxon>
    </lineage>
</organism>
<dbReference type="SUPFAM" id="SSF54211">
    <property type="entry name" value="Ribosomal protein S5 domain 2-like"/>
    <property type="match status" value="1"/>
</dbReference>
<dbReference type="InterPro" id="IPR000754">
    <property type="entry name" value="Ribosomal_uS9"/>
</dbReference>
<dbReference type="FunFam" id="3.30.230.10:FF:000001">
    <property type="entry name" value="30S ribosomal protein S9"/>
    <property type="match status" value="1"/>
</dbReference>
<dbReference type="InterPro" id="IPR020574">
    <property type="entry name" value="Ribosomal_uS9_CS"/>
</dbReference>
<dbReference type="STRING" id="1936003.STSP2_00606"/>
<dbReference type="InterPro" id="IPR014721">
    <property type="entry name" value="Ribsml_uS5_D2-typ_fold_subgr"/>
</dbReference>
<name>A0A1U9NHR1_9BACT</name>
<dbReference type="GO" id="GO:0006412">
    <property type="term" value="P:translation"/>
    <property type="evidence" value="ECO:0007669"/>
    <property type="project" value="UniProtKB-UniRule"/>
</dbReference>
<dbReference type="InterPro" id="IPR020568">
    <property type="entry name" value="Ribosomal_Su5_D2-typ_SF"/>
</dbReference>
<keyword evidence="9" id="KW-1185">Reference proteome</keyword>
<dbReference type="KEGG" id="alus:STSP2_00606"/>
<keyword evidence="2 5" id="KW-0689">Ribosomal protein</keyword>
<dbReference type="HAMAP" id="MF_00532_B">
    <property type="entry name" value="Ribosomal_uS9_B"/>
    <property type="match status" value="1"/>
</dbReference>
<dbReference type="OrthoDB" id="9803965at2"/>
<evidence type="ECO:0000313" key="9">
    <source>
        <dbReference type="Proteomes" id="UP000189674"/>
    </source>
</evidence>
<dbReference type="NCBIfam" id="NF001099">
    <property type="entry name" value="PRK00132.1"/>
    <property type="match status" value="1"/>
</dbReference>
<sequence>MAENTNGSPLIDPAIVAENLGLDKKEATEEKKQKKTGPDQGGFYWGTGRRKSSVARVRVKPGSGKLEINGKELIEYFRLKKDQELVLAPLQAAKGEKSFDVFVNVKGGGTTGQSGAVRLGIARALATYDDGLLPVLRDGGHLTRDSRMVERKKPGQVGARRSFQFSKR</sequence>
<comment type="similarity">
    <text evidence="1 5 6">Belongs to the universal ribosomal protein uS9 family.</text>
</comment>
<dbReference type="GO" id="GO:0022627">
    <property type="term" value="C:cytosolic small ribosomal subunit"/>
    <property type="evidence" value="ECO:0007669"/>
    <property type="project" value="TreeGrafter"/>
</dbReference>
<proteinExistence type="inferred from homology"/>
<evidence type="ECO:0000256" key="5">
    <source>
        <dbReference type="HAMAP-Rule" id="MF_00532"/>
    </source>
</evidence>
<dbReference type="AlphaFoldDB" id="A0A1U9NHR1"/>
<dbReference type="GO" id="GO:0003735">
    <property type="term" value="F:structural constituent of ribosome"/>
    <property type="evidence" value="ECO:0007669"/>
    <property type="project" value="InterPro"/>
</dbReference>
<dbReference type="Pfam" id="PF00380">
    <property type="entry name" value="Ribosomal_S9"/>
    <property type="match status" value="1"/>
</dbReference>